<evidence type="ECO:0000256" key="2">
    <source>
        <dbReference type="ARBA" id="ARBA00006484"/>
    </source>
</evidence>
<dbReference type="EMBL" id="LYOZ01000006">
    <property type="protein sequence ID" value="OCH98829.1"/>
    <property type="molecule type" value="Genomic_DNA"/>
</dbReference>
<dbReference type="InterPro" id="IPR001242">
    <property type="entry name" value="Condensation_dom"/>
</dbReference>
<dbReference type="Gene3D" id="3.40.50.720">
    <property type="entry name" value="NAD(P)-binding Rossmann-like Domain"/>
    <property type="match status" value="1"/>
</dbReference>
<dbReference type="InterPro" id="IPR023213">
    <property type="entry name" value="CAT-like_dom_sf"/>
</dbReference>
<reference evidence="6 7" key="1">
    <citation type="submission" date="2016-05" db="EMBL/GenBank/DDBJ databases">
        <authorList>
            <person name="Prochazka B."/>
            <person name="Indra A."/>
            <person name="Hasenberger P."/>
            <person name="Blaschitz M."/>
            <person name="Wagner L."/>
            <person name="Wewalka G."/>
            <person name="Sorschag S."/>
            <person name="Schmid D."/>
            <person name="Ruppitsch W."/>
        </authorList>
    </citation>
    <scope>NUCLEOTIDE SEQUENCE [LARGE SCALE GENOMIC DNA]</scope>
    <source>
        <strain evidence="6 7">974010_12</strain>
    </source>
</reference>
<keyword evidence="4" id="KW-0597">Phosphoprotein</keyword>
<dbReference type="Pfam" id="PF08659">
    <property type="entry name" value="KR"/>
    <property type="match status" value="1"/>
</dbReference>
<keyword evidence="3" id="KW-0596">Phosphopantetheine</keyword>
<dbReference type="SUPFAM" id="SSF51735">
    <property type="entry name" value="NAD(P)-binding Rossmann-fold domains"/>
    <property type="match status" value="1"/>
</dbReference>
<comment type="similarity">
    <text evidence="2">Belongs to the short-chain dehydrogenases/reductases (SDR) family.</text>
</comment>
<proteinExistence type="inferred from homology"/>
<gene>
    <name evidence="6" type="ORF">A8135_11045</name>
</gene>
<organism evidence="6 7">
    <name type="scientific">Legionella jamestowniensis</name>
    <dbReference type="NCBI Taxonomy" id="455"/>
    <lineage>
        <taxon>Bacteria</taxon>
        <taxon>Pseudomonadati</taxon>
        <taxon>Pseudomonadota</taxon>
        <taxon>Gammaproteobacteria</taxon>
        <taxon>Legionellales</taxon>
        <taxon>Legionellaceae</taxon>
        <taxon>Legionella</taxon>
    </lineage>
</organism>
<dbReference type="Gene3D" id="1.10.1200.10">
    <property type="entry name" value="ACP-like"/>
    <property type="match status" value="1"/>
</dbReference>
<dbReference type="InterPro" id="IPR036291">
    <property type="entry name" value="NAD(P)-bd_dom_sf"/>
</dbReference>
<dbReference type="Gene3D" id="3.30.559.30">
    <property type="entry name" value="Nonribosomal peptide synthetase, condensation domain"/>
    <property type="match status" value="1"/>
</dbReference>
<dbReference type="InterPro" id="IPR036736">
    <property type="entry name" value="ACP-like_sf"/>
</dbReference>
<dbReference type="Proteomes" id="UP000093336">
    <property type="component" value="Unassembled WGS sequence"/>
</dbReference>
<dbReference type="InterPro" id="IPR006162">
    <property type="entry name" value="Ppantetheine_attach_site"/>
</dbReference>
<evidence type="ECO:0000313" key="7">
    <source>
        <dbReference type="Proteomes" id="UP000093336"/>
    </source>
</evidence>
<dbReference type="PROSITE" id="PS00012">
    <property type="entry name" value="PHOSPHOPANTETHEINE"/>
    <property type="match status" value="1"/>
</dbReference>
<keyword evidence="7" id="KW-1185">Reference proteome</keyword>
<dbReference type="InterPro" id="IPR013968">
    <property type="entry name" value="PKS_KR"/>
</dbReference>
<comment type="caution">
    <text evidence="6">The sequence shown here is derived from an EMBL/GenBank/DDBJ whole genome shotgun (WGS) entry which is preliminary data.</text>
</comment>
<dbReference type="PANTHER" id="PTHR43775">
    <property type="entry name" value="FATTY ACID SYNTHASE"/>
    <property type="match status" value="1"/>
</dbReference>
<dbReference type="InterPro" id="IPR020806">
    <property type="entry name" value="PKS_PP-bd"/>
</dbReference>
<feature type="domain" description="Carrier" evidence="5">
    <location>
        <begin position="195"/>
        <end position="274"/>
    </location>
</feature>
<evidence type="ECO:0000259" key="5">
    <source>
        <dbReference type="PROSITE" id="PS50075"/>
    </source>
</evidence>
<evidence type="ECO:0000256" key="1">
    <source>
        <dbReference type="ARBA" id="ARBA00001957"/>
    </source>
</evidence>
<dbReference type="InterPro" id="IPR050091">
    <property type="entry name" value="PKS_NRPS_Biosynth_Enz"/>
</dbReference>
<name>A0ABX2XW25_9GAMM</name>
<protein>
    <recommendedName>
        <fullName evidence="5">Carrier domain-containing protein</fullName>
    </recommendedName>
</protein>
<dbReference type="PANTHER" id="PTHR43775:SF37">
    <property type="entry name" value="SI:DKEY-61P9.11"/>
    <property type="match status" value="1"/>
</dbReference>
<dbReference type="Pfam" id="PF00550">
    <property type="entry name" value="PP-binding"/>
    <property type="match status" value="1"/>
</dbReference>
<evidence type="ECO:0000256" key="4">
    <source>
        <dbReference type="ARBA" id="ARBA00022553"/>
    </source>
</evidence>
<dbReference type="SUPFAM" id="SSF52777">
    <property type="entry name" value="CoA-dependent acyltransferases"/>
    <property type="match status" value="2"/>
</dbReference>
<dbReference type="InterPro" id="IPR009081">
    <property type="entry name" value="PP-bd_ACP"/>
</dbReference>
<dbReference type="SMART" id="SM00823">
    <property type="entry name" value="PKS_PP"/>
    <property type="match status" value="1"/>
</dbReference>
<accession>A0ABX2XW25</accession>
<evidence type="ECO:0000256" key="3">
    <source>
        <dbReference type="ARBA" id="ARBA00022450"/>
    </source>
</evidence>
<dbReference type="PROSITE" id="PS50075">
    <property type="entry name" value="CARRIER"/>
    <property type="match status" value="1"/>
</dbReference>
<dbReference type="Pfam" id="PF00668">
    <property type="entry name" value="Condensation"/>
    <property type="match status" value="1"/>
</dbReference>
<sequence length="743" mass="84934">MPPLKGIFHTAGILADGLWMSLTWQQFTDVFQAKVLGSWHLHRLSIELDLKLQHFILFSSISSLLGSAGQTNYAAANAFLDGLAHYRHQLNLPALAINFGPWEQTGMTVHQTQCWLDAGILNITSQAGMAALEVMMMSSSAAQLCLLPHRISRDNIVAFPLIHKKLLARIVQADVPEKEEKQKHWQKLKDLGKVAQKLHIQEILQNTVKKVLRLERPIQDKDTLLSLGMDSLLAVDLLHQLKPHFPPEITLTAQVLLFENHSFQELVTLIHQQLIKLKDSDRQLKESDGQLVEKNVMLSANNQPIPLSVQQVRIWHHLQQQPNNPAYVVTCFLELHGSVDADNLEKSIQAVINRHDMLRCSFHTYLGNVVQYCHKEVPFSLIRLDVSRLSSTQRDVFIDEELRRASEQQFDVAQAPLLQSALIKCTDERTIWTMSISHLLTDGMSSLIILQDILHLYQLNKKQSHEEIPPAVSYQAFINWQLEGLVNDNYSCNANFWSKKLKNYEAPCLPVDKPRLNMAARTGKREVIPVTIEQLHVLQEIAKQNQTTIATILLTIYALLLANMAKTNHAFITVLTSGRDLEEYKTTVGNIANEVPIILHYSSECRFIELLHQLQNDFTQSLQYQYFQPEQMAELGLPTPDTSFDFQVLKLQQFDVGFTIKPISLKQSVLPLWGSNPRKLSMKWTYDGTLSGYIKYRSDLYKPETVIDFVQQFLRVLDEVIKKPTITCKELITQMEEIRVWKS</sequence>
<comment type="cofactor">
    <cofactor evidence="1">
        <name>pantetheine 4'-phosphate</name>
        <dbReference type="ChEBI" id="CHEBI:47942"/>
    </cofactor>
</comment>
<dbReference type="SMART" id="SM00822">
    <property type="entry name" value="PKS_KR"/>
    <property type="match status" value="1"/>
</dbReference>
<dbReference type="InterPro" id="IPR057326">
    <property type="entry name" value="KR_dom"/>
</dbReference>
<evidence type="ECO:0000313" key="6">
    <source>
        <dbReference type="EMBL" id="OCH98829.1"/>
    </source>
</evidence>
<dbReference type="Gene3D" id="3.30.559.10">
    <property type="entry name" value="Chloramphenicol acetyltransferase-like domain"/>
    <property type="match status" value="1"/>
</dbReference>
<dbReference type="SUPFAM" id="SSF47336">
    <property type="entry name" value="ACP-like"/>
    <property type="match status" value="1"/>
</dbReference>